<name>A0A143BSK3_9ACTN</name>
<dbReference type="AlphaFoldDB" id="A0A143BSK3"/>
<dbReference type="EMBL" id="CP015098">
    <property type="protein sequence ID" value="AMW08111.1"/>
    <property type="molecule type" value="Genomic_DNA"/>
</dbReference>
<accession>A0A143BSK3</accession>
<dbReference type="Proteomes" id="UP000076096">
    <property type="component" value="Chromosome"/>
</dbReference>
<evidence type="ECO:0000313" key="1">
    <source>
        <dbReference type="EMBL" id="AMW08111.1"/>
    </source>
</evidence>
<gene>
    <name evidence="1" type="ORF">A4E84_00215</name>
</gene>
<keyword evidence="2" id="KW-1185">Reference proteome</keyword>
<evidence type="ECO:0000313" key="2">
    <source>
        <dbReference type="Proteomes" id="UP000076096"/>
    </source>
</evidence>
<proteinExistence type="predicted"/>
<dbReference type="RefSeq" id="WP_062924589.1">
    <property type="nucleotide sequence ID" value="NZ_CP015098.1"/>
</dbReference>
<dbReference type="KEGG" id="stsi:A4E84_00215"/>
<organism evidence="1 2">
    <name type="scientific">Streptomyces qaidamensis</name>
    <dbReference type="NCBI Taxonomy" id="1783515"/>
    <lineage>
        <taxon>Bacteria</taxon>
        <taxon>Bacillati</taxon>
        <taxon>Actinomycetota</taxon>
        <taxon>Actinomycetes</taxon>
        <taxon>Kitasatosporales</taxon>
        <taxon>Streptomycetaceae</taxon>
        <taxon>Streptomyces</taxon>
        <taxon>Streptomyces aurantiacus group</taxon>
    </lineage>
</organism>
<protein>
    <submittedName>
        <fullName evidence="1">Uncharacterized protein</fullName>
    </submittedName>
</protein>
<reference evidence="2" key="1">
    <citation type="submission" date="2016-04" db="EMBL/GenBank/DDBJ databases">
        <authorList>
            <person name="Zhang B."/>
        </authorList>
    </citation>
    <scope>NUCLEOTIDE SEQUENCE [LARGE SCALE GENOMIC DNA]</scope>
    <source>
        <strain evidence="2">S10</strain>
    </source>
</reference>
<sequence length="174" mass="18876">MPDPTDIAVISSALPATLTFIFQRLERLLDSRAAEPEEDVALPGSLVGTLQLPLQPARDVLQTRRGELELLQETLADYAHGTVPVDISDQRLVRNLARARGALEAIYGQHLTFEGEDRPASGPFVHQRVTTLSGEATGIDSDKIAGNSRVIQDVQTVDAGGKLIGMRGQRNTRQ</sequence>